<keyword evidence="4 6" id="KW-1133">Transmembrane helix</keyword>
<dbReference type="RefSeq" id="WP_149679269.1">
    <property type="nucleotide sequence ID" value="NZ_FQZP01000044.1"/>
</dbReference>
<evidence type="ECO:0000313" key="7">
    <source>
        <dbReference type="EMBL" id="SHJ34849.1"/>
    </source>
</evidence>
<dbReference type="GO" id="GO:0033013">
    <property type="term" value="P:tetrapyrrole metabolic process"/>
    <property type="evidence" value="ECO:0007669"/>
    <property type="project" value="UniProtKB-ARBA"/>
</dbReference>
<dbReference type="Gene3D" id="1.20.1260.100">
    <property type="entry name" value="TspO/MBR protein"/>
    <property type="match status" value="1"/>
</dbReference>
<keyword evidence="8" id="KW-1185">Reference proteome</keyword>
<evidence type="ECO:0000256" key="1">
    <source>
        <dbReference type="ARBA" id="ARBA00004141"/>
    </source>
</evidence>
<dbReference type="PANTHER" id="PTHR10057">
    <property type="entry name" value="PERIPHERAL-TYPE BENZODIAZEPINE RECEPTOR"/>
    <property type="match status" value="1"/>
</dbReference>
<evidence type="ECO:0000256" key="6">
    <source>
        <dbReference type="SAM" id="Phobius"/>
    </source>
</evidence>
<dbReference type="GO" id="GO:0016020">
    <property type="term" value="C:membrane"/>
    <property type="evidence" value="ECO:0007669"/>
    <property type="project" value="UniProtKB-SubCell"/>
</dbReference>
<feature type="transmembrane region" description="Helical" evidence="6">
    <location>
        <begin position="16"/>
        <end position="36"/>
    </location>
</feature>
<evidence type="ECO:0000256" key="4">
    <source>
        <dbReference type="ARBA" id="ARBA00022989"/>
    </source>
</evidence>
<keyword evidence="5 6" id="KW-0472">Membrane</keyword>
<name>A0A1M6IKA8_9FIRM</name>
<dbReference type="Pfam" id="PF03073">
    <property type="entry name" value="TspO_MBR"/>
    <property type="match status" value="1"/>
</dbReference>
<feature type="transmembrane region" description="Helical" evidence="6">
    <location>
        <begin position="90"/>
        <end position="110"/>
    </location>
</feature>
<evidence type="ECO:0000256" key="5">
    <source>
        <dbReference type="ARBA" id="ARBA00023136"/>
    </source>
</evidence>
<dbReference type="OrthoDB" id="9795496at2"/>
<dbReference type="AlphaFoldDB" id="A0A1M6IKA8"/>
<dbReference type="PIRSF" id="PIRSF005859">
    <property type="entry name" value="PBR"/>
    <property type="match status" value="1"/>
</dbReference>
<dbReference type="PANTHER" id="PTHR10057:SF0">
    <property type="entry name" value="TRANSLOCATOR PROTEIN"/>
    <property type="match status" value="1"/>
</dbReference>
<feature type="transmembrane region" description="Helical" evidence="6">
    <location>
        <begin position="141"/>
        <end position="162"/>
    </location>
</feature>
<dbReference type="CDD" id="cd15904">
    <property type="entry name" value="TSPO_MBR"/>
    <property type="match status" value="1"/>
</dbReference>
<reference evidence="7 8" key="1">
    <citation type="submission" date="2016-11" db="EMBL/GenBank/DDBJ databases">
        <authorList>
            <person name="Varghese N."/>
            <person name="Submissions S."/>
        </authorList>
    </citation>
    <scope>NUCLEOTIDE SEQUENCE [LARGE SCALE GENOMIC DNA]</scope>
    <source>
        <strain evidence="7 8">DSM 19027</strain>
    </source>
</reference>
<comment type="similarity">
    <text evidence="2">Belongs to the TspO/BZRP family.</text>
</comment>
<proteinExistence type="inferred from homology"/>
<accession>A0A1M6IKA8</accession>
<evidence type="ECO:0000256" key="2">
    <source>
        <dbReference type="ARBA" id="ARBA00007524"/>
    </source>
</evidence>
<evidence type="ECO:0000256" key="3">
    <source>
        <dbReference type="ARBA" id="ARBA00022692"/>
    </source>
</evidence>
<feature type="transmembrane region" description="Helical" evidence="6">
    <location>
        <begin position="116"/>
        <end position="134"/>
    </location>
</feature>
<dbReference type="EMBL" id="FQZP01000044">
    <property type="protein sequence ID" value="SHJ34849.1"/>
    <property type="molecule type" value="Genomic_DNA"/>
</dbReference>
<keyword evidence="3 6" id="KW-0812">Transmembrane</keyword>
<dbReference type="FunFam" id="1.20.1260.100:FF:000001">
    <property type="entry name" value="translocator protein 2"/>
    <property type="match status" value="1"/>
</dbReference>
<dbReference type="InterPro" id="IPR038330">
    <property type="entry name" value="TspO/MBR-related_sf"/>
</dbReference>
<comment type="subcellular location">
    <subcellularLocation>
        <location evidence="1">Membrane</location>
        <topology evidence="1">Multi-pass membrane protein</topology>
    </subcellularLocation>
</comment>
<sequence>MTIRKWVMDDELKDSCMLLASVSISLLTGFAGAWLAPGMRQTYEMLAKPVLAPPGWVFGPVWIFLYILMGIAAYKVFLAGWNRKEVRDALFYYGAQFVFNFMWSILFFRFALVEVALLDAIILAALVVITTMKFSRIDTVAGWLMVPCMLWVIYAAVLNFAFLA</sequence>
<gene>
    <name evidence="7" type="ORF">SAMN05444373_104420</name>
</gene>
<dbReference type="Proteomes" id="UP000324781">
    <property type="component" value="Unassembled WGS sequence"/>
</dbReference>
<feature type="transmembrane region" description="Helical" evidence="6">
    <location>
        <begin position="56"/>
        <end position="78"/>
    </location>
</feature>
<dbReference type="InterPro" id="IPR004307">
    <property type="entry name" value="TspO_MBR"/>
</dbReference>
<protein>
    <submittedName>
        <fullName evidence="7">TspO and MBR related proteins</fullName>
    </submittedName>
</protein>
<evidence type="ECO:0000313" key="8">
    <source>
        <dbReference type="Proteomes" id="UP000324781"/>
    </source>
</evidence>
<organism evidence="7 8">
    <name type="scientific">Thermoclostridium caenicola</name>
    <dbReference type="NCBI Taxonomy" id="659425"/>
    <lineage>
        <taxon>Bacteria</taxon>
        <taxon>Bacillati</taxon>
        <taxon>Bacillota</taxon>
        <taxon>Clostridia</taxon>
        <taxon>Eubacteriales</taxon>
        <taxon>Oscillospiraceae</taxon>
        <taxon>Thermoclostridium</taxon>
    </lineage>
</organism>